<dbReference type="SUPFAM" id="SSF53748">
    <property type="entry name" value="Phosphoglycerate kinase"/>
    <property type="match status" value="1"/>
</dbReference>
<protein>
    <recommendedName>
        <fullName evidence="2 8">Phosphoglycerate kinase</fullName>
        <ecNumber evidence="2 8">2.7.2.3</ecNumber>
    </recommendedName>
</protein>
<evidence type="ECO:0000256" key="4">
    <source>
        <dbReference type="ARBA" id="ARBA00022741"/>
    </source>
</evidence>
<dbReference type="PRINTS" id="PR00477">
    <property type="entry name" value="PHGLYCKINASE"/>
</dbReference>
<keyword evidence="5 8" id="KW-0418">Kinase</keyword>
<feature type="binding site" evidence="7">
    <location>
        <position position="273"/>
    </location>
    <ligand>
        <name>ATP</name>
        <dbReference type="ChEBI" id="CHEBI:30616"/>
    </ligand>
</feature>
<feature type="binding site" evidence="7">
    <location>
        <position position="176"/>
    </location>
    <ligand>
        <name>ATP</name>
        <dbReference type="ChEBI" id="CHEBI:30616"/>
    </ligand>
</feature>
<dbReference type="PANTHER" id="PTHR11406:SF23">
    <property type="entry name" value="PHOSPHOGLYCERATE KINASE 1, CHLOROPLASTIC-RELATED"/>
    <property type="match status" value="1"/>
</dbReference>
<dbReference type="Gene3D" id="3.40.50.1260">
    <property type="entry name" value="Phosphoglycerate kinase, N-terminal domain"/>
    <property type="match status" value="3"/>
</dbReference>
<comment type="similarity">
    <text evidence="8">Belongs to the phosphoglycerate kinase family.</text>
</comment>
<accession>A0A2M7WS17</accession>
<dbReference type="EC" id="2.7.2.3" evidence="2 8"/>
<dbReference type="GO" id="GO:0005524">
    <property type="term" value="F:ATP binding"/>
    <property type="evidence" value="ECO:0007669"/>
    <property type="project" value="UniProtKB-KW"/>
</dbReference>
<proteinExistence type="inferred from homology"/>
<feature type="binding site" evidence="7">
    <location>
        <begin position="298"/>
        <end position="301"/>
    </location>
    <ligand>
        <name>ATP</name>
        <dbReference type="ChEBI" id="CHEBI:30616"/>
    </ligand>
</feature>
<keyword evidence="3 8" id="KW-0808">Transferase</keyword>
<dbReference type="PANTHER" id="PTHR11406">
    <property type="entry name" value="PHOSPHOGLYCERATE KINASE"/>
    <property type="match status" value="1"/>
</dbReference>
<organism evidence="9 10">
    <name type="scientific">Candidatus Zambryskibacteria bacterium CG_4_9_14_3_um_filter_42_15</name>
    <dbReference type="NCBI Taxonomy" id="1975112"/>
    <lineage>
        <taxon>Bacteria</taxon>
        <taxon>Candidatus Zambryskiibacteriota</taxon>
    </lineage>
</organism>
<evidence type="ECO:0000256" key="6">
    <source>
        <dbReference type="ARBA" id="ARBA00022840"/>
    </source>
</evidence>
<reference evidence="10" key="1">
    <citation type="submission" date="2017-09" db="EMBL/GenBank/DDBJ databases">
        <title>Depth-based differentiation of microbial function through sediment-hosted aquifers and enrichment of novel symbionts in the deep terrestrial subsurface.</title>
        <authorList>
            <person name="Probst A.J."/>
            <person name="Ladd B."/>
            <person name="Jarett J.K."/>
            <person name="Geller-Mcgrath D.E."/>
            <person name="Sieber C.M.K."/>
            <person name="Emerson J.B."/>
            <person name="Anantharaman K."/>
            <person name="Thomas B.C."/>
            <person name="Malmstrom R."/>
            <person name="Stieglmeier M."/>
            <person name="Klingl A."/>
            <person name="Woyke T."/>
            <person name="Ryan C.M."/>
            <person name="Banfield J.F."/>
        </authorList>
    </citation>
    <scope>NUCLEOTIDE SEQUENCE [LARGE SCALE GENOMIC DNA]</scope>
</reference>
<dbReference type="Proteomes" id="UP000230758">
    <property type="component" value="Unassembled WGS sequence"/>
</dbReference>
<dbReference type="GO" id="GO:0043531">
    <property type="term" value="F:ADP binding"/>
    <property type="evidence" value="ECO:0007669"/>
    <property type="project" value="TreeGrafter"/>
</dbReference>
<dbReference type="GO" id="GO:0006094">
    <property type="term" value="P:gluconeogenesis"/>
    <property type="evidence" value="ECO:0007669"/>
    <property type="project" value="TreeGrafter"/>
</dbReference>
<evidence type="ECO:0000256" key="1">
    <source>
        <dbReference type="ARBA" id="ARBA00000642"/>
    </source>
</evidence>
<gene>
    <name evidence="9" type="primary">pgk</name>
    <name evidence="9" type="ORF">CO185_01795</name>
</gene>
<comment type="caution">
    <text evidence="9">The sequence shown here is derived from an EMBL/GenBank/DDBJ whole genome shotgun (WGS) entry which is preliminary data.</text>
</comment>
<dbReference type="InterPro" id="IPR001576">
    <property type="entry name" value="Phosphoglycerate_kinase"/>
</dbReference>
<evidence type="ECO:0000256" key="8">
    <source>
        <dbReference type="RuleBase" id="RU000532"/>
    </source>
</evidence>
<dbReference type="PIRSF" id="PIRSF000724">
    <property type="entry name" value="Pgk"/>
    <property type="match status" value="1"/>
</dbReference>
<keyword evidence="4" id="KW-0547">Nucleotide-binding</keyword>
<dbReference type="InterPro" id="IPR015824">
    <property type="entry name" value="Phosphoglycerate_kinase_N"/>
</dbReference>
<sequence length="340" mass="37416">MKSITKAGDLTGKRVLVRVDWSVPTADGVVLNDYQIKRTFPTIEYLQKAGAKVILISHAERDTDSLKPIFEHVKNFLPLTFIEQSDLMLLENLRQNKGERENSNEYAKELASLGDIFVNEAFPVSHREHASIVGVPKLMESYVGMQFSLEIEELSKAFYPKRPFLFILGGAKFDTKIPLLKKFINIADSIFVGGAIANNFLREQGVDIGNSLVGEGDFKIRELLNTGKIILPEDTIIKDEKIMDAGPITLENLKPVISSAKLVLWNGPLGNYEMGYKVATLALAKMIAEFSNESIIGGGDTLAAVKELDLFDKFSFVSTGGGAMLDFLANGTLPGIEALK</sequence>
<dbReference type="Pfam" id="PF00162">
    <property type="entry name" value="PGK"/>
    <property type="match status" value="1"/>
</dbReference>
<evidence type="ECO:0000256" key="3">
    <source>
        <dbReference type="ARBA" id="ARBA00022679"/>
    </source>
</evidence>
<evidence type="ECO:0000256" key="2">
    <source>
        <dbReference type="ARBA" id="ARBA00013061"/>
    </source>
</evidence>
<comment type="catalytic activity">
    <reaction evidence="1 8">
        <text>(2R)-3-phosphoglycerate + ATP = (2R)-3-phospho-glyceroyl phosphate + ADP</text>
        <dbReference type="Rhea" id="RHEA:14801"/>
        <dbReference type="ChEBI" id="CHEBI:30616"/>
        <dbReference type="ChEBI" id="CHEBI:57604"/>
        <dbReference type="ChEBI" id="CHEBI:58272"/>
        <dbReference type="ChEBI" id="CHEBI:456216"/>
        <dbReference type="EC" id="2.7.2.3"/>
    </reaction>
</comment>
<dbReference type="GO" id="GO:0005829">
    <property type="term" value="C:cytosol"/>
    <property type="evidence" value="ECO:0007669"/>
    <property type="project" value="TreeGrafter"/>
</dbReference>
<name>A0A2M7WS17_9BACT</name>
<evidence type="ECO:0000313" key="9">
    <source>
        <dbReference type="EMBL" id="PJA32807.1"/>
    </source>
</evidence>
<evidence type="ECO:0000313" key="10">
    <source>
        <dbReference type="Proteomes" id="UP000230758"/>
    </source>
</evidence>
<keyword evidence="6 7" id="KW-0067">ATP-binding</keyword>
<dbReference type="GO" id="GO:0004618">
    <property type="term" value="F:phosphoglycerate kinase activity"/>
    <property type="evidence" value="ECO:0007669"/>
    <property type="project" value="UniProtKB-EC"/>
</dbReference>
<dbReference type="InterPro" id="IPR036043">
    <property type="entry name" value="Phosphoglycerate_kinase_sf"/>
</dbReference>
<dbReference type="AlphaFoldDB" id="A0A2M7WS17"/>
<dbReference type="GO" id="GO:0006096">
    <property type="term" value="P:glycolytic process"/>
    <property type="evidence" value="ECO:0007669"/>
    <property type="project" value="InterPro"/>
</dbReference>
<evidence type="ECO:0000256" key="5">
    <source>
        <dbReference type="ARBA" id="ARBA00022777"/>
    </source>
</evidence>
<evidence type="ECO:0000256" key="7">
    <source>
        <dbReference type="PIRSR" id="PIRSR000724-2"/>
    </source>
</evidence>
<dbReference type="EMBL" id="PFXF01000022">
    <property type="protein sequence ID" value="PJA32807.1"/>
    <property type="molecule type" value="Genomic_DNA"/>
</dbReference>